<dbReference type="SUPFAM" id="SSF90123">
    <property type="entry name" value="ABC transporter transmembrane region"/>
    <property type="match status" value="1"/>
</dbReference>
<dbReference type="InterPro" id="IPR003593">
    <property type="entry name" value="AAA+_ATPase"/>
</dbReference>
<protein>
    <submittedName>
        <fullName evidence="10">ABC transporter ATP-binding protein/permease</fullName>
    </submittedName>
</protein>
<keyword evidence="11" id="KW-1185">Reference proteome</keyword>
<dbReference type="InterPro" id="IPR036640">
    <property type="entry name" value="ABC1_TM_sf"/>
</dbReference>
<feature type="transmembrane region" description="Helical" evidence="7">
    <location>
        <begin position="61"/>
        <end position="81"/>
    </location>
</feature>
<keyword evidence="4 10" id="KW-0067">ATP-binding</keyword>
<dbReference type="Gene3D" id="1.20.1560.10">
    <property type="entry name" value="ABC transporter type 1, transmembrane domain"/>
    <property type="match status" value="1"/>
</dbReference>
<dbReference type="EMBL" id="JAHQCX010000002">
    <property type="protein sequence ID" value="MBU9725042.1"/>
    <property type="molecule type" value="Genomic_DNA"/>
</dbReference>
<gene>
    <name evidence="10" type="ORF">KTH90_03345</name>
</gene>
<dbReference type="PROSITE" id="PS00211">
    <property type="entry name" value="ABC_TRANSPORTER_1"/>
    <property type="match status" value="1"/>
</dbReference>
<evidence type="ECO:0000256" key="3">
    <source>
        <dbReference type="ARBA" id="ARBA00022741"/>
    </source>
</evidence>
<evidence type="ECO:0000256" key="5">
    <source>
        <dbReference type="ARBA" id="ARBA00022989"/>
    </source>
</evidence>
<dbReference type="CDD" id="cd07346">
    <property type="entry name" value="ABC_6TM_exporters"/>
    <property type="match status" value="1"/>
</dbReference>
<evidence type="ECO:0000313" key="10">
    <source>
        <dbReference type="EMBL" id="MBU9725042.1"/>
    </source>
</evidence>
<dbReference type="PANTHER" id="PTHR24221:SF397">
    <property type="entry name" value="ABC TRANSPORTER, ATP-BINDING TRANSMEMBRANE PROTEIN"/>
    <property type="match status" value="1"/>
</dbReference>
<dbReference type="InterPro" id="IPR003439">
    <property type="entry name" value="ABC_transporter-like_ATP-bd"/>
</dbReference>
<feature type="domain" description="ABC transporter" evidence="8">
    <location>
        <begin position="337"/>
        <end position="571"/>
    </location>
</feature>
<sequence length="581" mass="64243">MIRKLQKVYALTEQGAKDLVKATLWTVAANISLMIPMGVLILALEKIIEGLSYGADPAGGVWWITAFGAVLVVFIYIIHWFQYKALYIATYKESANRRIRLGEKLRELPLSFFGQRDLSDLTATMMSDCSSLEQAFSHFVPQMWGTVISTILITIGLLIMDWRMALAVLWVVPVSFVLVLASRWLQVKYGTQNFLAKRAVTDGLQELLETVKDIKACNQKEKYLKGLNEKLDQAEKATIRSELVTGTCITSAQAFLKLGLATTVLVGVSLLIRGSLELTMFLIFLIAASRLYEPIGITFMNMAAVFSSQIKIKRMKEIEEQPVQTGKQEYTPKNYDITFEHVNFSYNDSDGVLENVTFQAKQGEVTALVGPSGGGKSTAARLAARFWDADAGKISLGGMDVSEVEPETLLKNYAIVFQDVVLFRDTVMENIRLGRREATDEEVLAAAGAAQCDEFIKKLPQGYQTMIGENGATLSGGERQRISIARALLKDAPVILLDEATASLDVENETAVQAALSGLIQNKTVLIIAHRMRTVMGADKVVVLAEGKVAEMGHPQDLMKEKGLFRHMVELQTESQGWVLH</sequence>
<keyword evidence="3" id="KW-0547">Nucleotide-binding</keyword>
<keyword evidence="6 7" id="KW-0472">Membrane</keyword>
<evidence type="ECO:0000256" key="2">
    <source>
        <dbReference type="ARBA" id="ARBA00022692"/>
    </source>
</evidence>
<feature type="transmembrane region" description="Helical" evidence="7">
    <location>
        <begin position="20"/>
        <end position="41"/>
    </location>
</feature>
<proteinExistence type="predicted"/>
<comment type="caution">
    <text evidence="10">The sequence shown here is derived from an EMBL/GenBank/DDBJ whole genome shotgun (WGS) entry which is preliminary data.</text>
</comment>
<dbReference type="Proteomes" id="UP001314681">
    <property type="component" value="Unassembled WGS sequence"/>
</dbReference>
<evidence type="ECO:0000313" key="11">
    <source>
        <dbReference type="Proteomes" id="UP001314681"/>
    </source>
</evidence>
<dbReference type="InterPro" id="IPR017871">
    <property type="entry name" value="ABC_transporter-like_CS"/>
</dbReference>
<dbReference type="Pfam" id="PF00005">
    <property type="entry name" value="ABC_tran"/>
    <property type="match status" value="1"/>
</dbReference>
<dbReference type="RefSeq" id="WP_158349707.1">
    <property type="nucleotide sequence ID" value="NZ_JAHQCX010000002.1"/>
</dbReference>
<organism evidence="10 11">
    <name type="scientific">Diplocloster modestus</name>
    <dbReference type="NCBI Taxonomy" id="2850322"/>
    <lineage>
        <taxon>Bacteria</taxon>
        <taxon>Bacillati</taxon>
        <taxon>Bacillota</taxon>
        <taxon>Clostridia</taxon>
        <taxon>Lachnospirales</taxon>
        <taxon>Lachnospiraceae</taxon>
        <taxon>Diplocloster</taxon>
    </lineage>
</organism>
<dbReference type="GO" id="GO:0005524">
    <property type="term" value="F:ATP binding"/>
    <property type="evidence" value="ECO:0007669"/>
    <property type="project" value="UniProtKB-KW"/>
</dbReference>
<dbReference type="InterPro" id="IPR027417">
    <property type="entry name" value="P-loop_NTPase"/>
</dbReference>
<feature type="transmembrane region" description="Helical" evidence="7">
    <location>
        <begin position="165"/>
        <end position="185"/>
    </location>
</feature>
<reference evidence="10 11" key="1">
    <citation type="submission" date="2021-06" db="EMBL/GenBank/DDBJ databases">
        <title>Description of novel taxa of the family Lachnospiraceae.</title>
        <authorList>
            <person name="Chaplin A.V."/>
            <person name="Sokolova S.R."/>
            <person name="Pikina A.P."/>
            <person name="Korzhanova M."/>
            <person name="Belova V."/>
            <person name="Korostin D."/>
            <person name="Efimov B.A."/>
        </authorList>
    </citation>
    <scope>NUCLEOTIDE SEQUENCE [LARGE SCALE GENOMIC DNA]</scope>
    <source>
        <strain evidence="10 11">ASD4241</strain>
    </source>
</reference>
<dbReference type="PROSITE" id="PS50929">
    <property type="entry name" value="ABC_TM1F"/>
    <property type="match status" value="1"/>
</dbReference>
<dbReference type="PANTHER" id="PTHR24221">
    <property type="entry name" value="ATP-BINDING CASSETTE SUB-FAMILY B"/>
    <property type="match status" value="1"/>
</dbReference>
<dbReference type="Gene3D" id="3.40.50.300">
    <property type="entry name" value="P-loop containing nucleotide triphosphate hydrolases"/>
    <property type="match status" value="1"/>
</dbReference>
<dbReference type="Pfam" id="PF00664">
    <property type="entry name" value="ABC_membrane"/>
    <property type="match status" value="1"/>
</dbReference>
<name>A0ABS6K3E7_9FIRM</name>
<evidence type="ECO:0000256" key="4">
    <source>
        <dbReference type="ARBA" id="ARBA00022840"/>
    </source>
</evidence>
<evidence type="ECO:0000256" key="6">
    <source>
        <dbReference type="ARBA" id="ARBA00023136"/>
    </source>
</evidence>
<evidence type="ECO:0000259" key="9">
    <source>
        <dbReference type="PROSITE" id="PS50929"/>
    </source>
</evidence>
<accession>A0ABS6K3E7</accession>
<dbReference type="InterPro" id="IPR039421">
    <property type="entry name" value="Type_1_exporter"/>
</dbReference>
<dbReference type="SUPFAM" id="SSF52540">
    <property type="entry name" value="P-loop containing nucleoside triphosphate hydrolases"/>
    <property type="match status" value="1"/>
</dbReference>
<comment type="subcellular location">
    <subcellularLocation>
        <location evidence="1">Cell membrane</location>
        <topology evidence="1">Multi-pass membrane protein</topology>
    </subcellularLocation>
</comment>
<evidence type="ECO:0000259" key="8">
    <source>
        <dbReference type="PROSITE" id="PS50893"/>
    </source>
</evidence>
<dbReference type="PROSITE" id="PS50893">
    <property type="entry name" value="ABC_TRANSPORTER_2"/>
    <property type="match status" value="1"/>
</dbReference>
<dbReference type="InterPro" id="IPR011527">
    <property type="entry name" value="ABC1_TM_dom"/>
</dbReference>
<keyword evidence="5 7" id="KW-1133">Transmembrane helix</keyword>
<feature type="domain" description="ABC transmembrane type-1" evidence="9">
    <location>
        <begin position="39"/>
        <end position="307"/>
    </location>
</feature>
<feature type="transmembrane region" description="Helical" evidence="7">
    <location>
        <begin position="254"/>
        <end position="272"/>
    </location>
</feature>
<evidence type="ECO:0000256" key="1">
    <source>
        <dbReference type="ARBA" id="ARBA00004651"/>
    </source>
</evidence>
<keyword evidence="2 7" id="KW-0812">Transmembrane</keyword>
<evidence type="ECO:0000256" key="7">
    <source>
        <dbReference type="SAM" id="Phobius"/>
    </source>
</evidence>
<feature type="transmembrane region" description="Helical" evidence="7">
    <location>
        <begin position="135"/>
        <end position="159"/>
    </location>
</feature>
<dbReference type="SMART" id="SM00382">
    <property type="entry name" value="AAA"/>
    <property type="match status" value="1"/>
</dbReference>